<comment type="caution">
    <text evidence="13">The sequence shown here is derived from an EMBL/GenBank/DDBJ whole genome shotgun (WGS) entry which is preliminary data.</text>
</comment>
<dbReference type="GO" id="GO:0006166">
    <property type="term" value="P:purine ribonucleoside salvage"/>
    <property type="evidence" value="ECO:0007669"/>
    <property type="project" value="UniProtKB-KW"/>
</dbReference>
<reference evidence="13 14" key="1">
    <citation type="journal article" date="2020" name="G3 (Bethesda)">
        <title>Improved Reference Genome for Cyclotella cryptica CCMP332, a Model for Cell Wall Morphogenesis, Salinity Adaptation, and Lipid Production in Diatoms (Bacillariophyta).</title>
        <authorList>
            <person name="Roberts W.R."/>
            <person name="Downey K.M."/>
            <person name="Ruck E.C."/>
            <person name="Traller J.C."/>
            <person name="Alverson A.J."/>
        </authorList>
    </citation>
    <scope>NUCLEOTIDE SEQUENCE [LARGE SCALE GENOMIC DNA]</scope>
    <source>
        <strain evidence="13 14">CCMP332</strain>
    </source>
</reference>
<feature type="domain" description="Phosphoribosyltransferase" evidence="12">
    <location>
        <begin position="123"/>
        <end position="257"/>
    </location>
</feature>
<evidence type="ECO:0000256" key="10">
    <source>
        <dbReference type="ARBA" id="ARBA00022679"/>
    </source>
</evidence>
<proteinExistence type="inferred from homology"/>
<evidence type="ECO:0000256" key="7">
    <source>
        <dbReference type="ARBA" id="ARBA00011893"/>
    </source>
</evidence>
<dbReference type="FunFam" id="3.40.50.2020:FF:000004">
    <property type="entry name" value="Adenine phosphoribosyltransferase"/>
    <property type="match status" value="1"/>
</dbReference>
<dbReference type="Proteomes" id="UP001516023">
    <property type="component" value="Unassembled WGS sequence"/>
</dbReference>
<dbReference type="NCBIfam" id="NF002636">
    <property type="entry name" value="PRK02304.1-5"/>
    <property type="match status" value="1"/>
</dbReference>
<evidence type="ECO:0000256" key="1">
    <source>
        <dbReference type="ARBA" id="ARBA00000868"/>
    </source>
</evidence>
<dbReference type="PANTHER" id="PTHR11776:SF7">
    <property type="entry name" value="PHOSPHORIBOSYLTRANSFERASE DOMAIN-CONTAINING PROTEIN"/>
    <property type="match status" value="1"/>
</dbReference>
<dbReference type="InterPro" id="IPR050120">
    <property type="entry name" value="Adenine_PRTase"/>
</dbReference>
<accession>A0ABD3QB67</accession>
<organism evidence="13 14">
    <name type="scientific">Cyclotella cryptica</name>
    <dbReference type="NCBI Taxonomy" id="29204"/>
    <lineage>
        <taxon>Eukaryota</taxon>
        <taxon>Sar</taxon>
        <taxon>Stramenopiles</taxon>
        <taxon>Ochrophyta</taxon>
        <taxon>Bacillariophyta</taxon>
        <taxon>Coscinodiscophyceae</taxon>
        <taxon>Thalassiosirophycidae</taxon>
        <taxon>Stephanodiscales</taxon>
        <taxon>Stephanodiscaceae</taxon>
        <taxon>Cyclotella</taxon>
    </lineage>
</organism>
<keyword evidence="8" id="KW-0963">Cytoplasm</keyword>
<keyword evidence="11" id="KW-0660">Purine salvage</keyword>
<evidence type="ECO:0000313" key="13">
    <source>
        <dbReference type="EMBL" id="KAL3797645.1"/>
    </source>
</evidence>
<evidence type="ECO:0000256" key="2">
    <source>
        <dbReference type="ARBA" id="ARBA00003968"/>
    </source>
</evidence>
<gene>
    <name evidence="13" type="ORF">HJC23_013477</name>
</gene>
<name>A0ABD3QB67_9STRA</name>
<comment type="function">
    <text evidence="2">Catalyzes a salvage reaction resulting in the formation of AMP, that is energically less costly than de novo synthesis.</text>
</comment>
<dbReference type="PANTHER" id="PTHR11776">
    <property type="entry name" value="ADENINE PHOSPHORIBOSYLTRANSFERASE"/>
    <property type="match status" value="1"/>
</dbReference>
<keyword evidence="10" id="KW-0808">Transferase</keyword>
<dbReference type="GO" id="GO:0005737">
    <property type="term" value="C:cytoplasm"/>
    <property type="evidence" value="ECO:0007669"/>
    <property type="project" value="UniProtKB-SubCell"/>
</dbReference>
<keyword evidence="9" id="KW-0328">Glycosyltransferase</keyword>
<comment type="subunit">
    <text evidence="6">Homodimer.</text>
</comment>
<comment type="catalytic activity">
    <reaction evidence="1">
        <text>AMP + diphosphate = 5-phospho-alpha-D-ribose 1-diphosphate + adenine</text>
        <dbReference type="Rhea" id="RHEA:16609"/>
        <dbReference type="ChEBI" id="CHEBI:16708"/>
        <dbReference type="ChEBI" id="CHEBI:33019"/>
        <dbReference type="ChEBI" id="CHEBI:58017"/>
        <dbReference type="ChEBI" id="CHEBI:456215"/>
        <dbReference type="EC" id="2.4.2.7"/>
    </reaction>
</comment>
<dbReference type="AlphaFoldDB" id="A0ABD3QB67"/>
<evidence type="ECO:0000256" key="3">
    <source>
        <dbReference type="ARBA" id="ARBA00004496"/>
    </source>
</evidence>
<evidence type="ECO:0000256" key="9">
    <source>
        <dbReference type="ARBA" id="ARBA00022676"/>
    </source>
</evidence>
<protein>
    <recommendedName>
        <fullName evidence="7">adenine phosphoribosyltransferase</fullName>
        <ecNumber evidence="7">2.4.2.7</ecNumber>
    </recommendedName>
</protein>
<dbReference type="SUPFAM" id="SSF53271">
    <property type="entry name" value="PRTase-like"/>
    <property type="match status" value="1"/>
</dbReference>
<dbReference type="EC" id="2.4.2.7" evidence="7"/>
<keyword evidence="14" id="KW-1185">Reference proteome</keyword>
<comment type="subcellular location">
    <subcellularLocation>
        <location evidence="3">Cytoplasm</location>
    </subcellularLocation>
</comment>
<comment type="similarity">
    <text evidence="5">Belongs to the purine/pyrimidine phosphoribosyltransferase family.</text>
</comment>
<dbReference type="GO" id="GO:0003999">
    <property type="term" value="F:adenine phosphoribosyltransferase activity"/>
    <property type="evidence" value="ECO:0007669"/>
    <property type="project" value="UniProtKB-EC"/>
</dbReference>
<dbReference type="Pfam" id="PF00156">
    <property type="entry name" value="Pribosyltran"/>
    <property type="match status" value="1"/>
</dbReference>
<dbReference type="InterPro" id="IPR005764">
    <property type="entry name" value="Ade_phspho_trans"/>
</dbReference>
<dbReference type="EMBL" id="JABMIG020000053">
    <property type="protein sequence ID" value="KAL3797645.1"/>
    <property type="molecule type" value="Genomic_DNA"/>
</dbReference>
<evidence type="ECO:0000259" key="12">
    <source>
        <dbReference type="Pfam" id="PF00156"/>
    </source>
</evidence>
<evidence type="ECO:0000256" key="8">
    <source>
        <dbReference type="ARBA" id="ARBA00022490"/>
    </source>
</evidence>
<dbReference type="CDD" id="cd06223">
    <property type="entry name" value="PRTases_typeI"/>
    <property type="match status" value="1"/>
</dbReference>
<evidence type="ECO:0000256" key="4">
    <source>
        <dbReference type="ARBA" id="ARBA00004659"/>
    </source>
</evidence>
<sequence length="299" mass="33207">MAVKHCTQTTRYKSKTNLNLSKLLRASAFCVIVKICVDRPRQSIRLVDATQPTSNSCINSKPVDSLHNDELDPSSNIQTSTMSTKKAYEQDGEEAREIAKCLPYFPFKGIPRFYDIGGFLEKPDVFQQIVDIFVARYGEIGIDSIAGLDARGFILGPPIALALRKPFIMMRKQGKMPNSISSDEYDTEYGKRRGLTVQRDKIKKGDRVLIIDDLVATGGTLSSAIQLVHMLGGTVVECACVVELKMFIDPPEETGLPSRTKLFKTHNIDHVPIWGLISEDVLTVEATLPDGYVDDGEEH</sequence>
<evidence type="ECO:0000313" key="14">
    <source>
        <dbReference type="Proteomes" id="UP001516023"/>
    </source>
</evidence>
<comment type="pathway">
    <text evidence="4">Purine metabolism; AMP biosynthesis via salvage pathway; AMP from adenine: step 1/1.</text>
</comment>
<dbReference type="Gene3D" id="3.40.50.2020">
    <property type="match status" value="1"/>
</dbReference>
<evidence type="ECO:0000256" key="11">
    <source>
        <dbReference type="ARBA" id="ARBA00022726"/>
    </source>
</evidence>
<dbReference type="InterPro" id="IPR000836">
    <property type="entry name" value="PRTase_dom"/>
</dbReference>
<dbReference type="HAMAP" id="MF_00004">
    <property type="entry name" value="Aden_phosphoribosyltr"/>
    <property type="match status" value="1"/>
</dbReference>
<evidence type="ECO:0000256" key="6">
    <source>
        <dbReference type="ARBA" id="ARBA00011738"/>
    </source>
</evidence>
<evidence type="ECO:0000256" key="5">
    <source>
        <dbReference type="ARBA" id="ARBA00008391"/>
    </source>
</evidence>
<dbReference type="InterPro" id="IPR029057">
    <property type="entry name" value="PRTase-like"/>
</dbReference>